<dbReference type="Proteomes" id="UP000663829">
    <property type="component" value="Unassembled WGS sequence"/>
</dbReference>
<dbReference type="AlphaFoldDB" id="A0A815TQB8"/>
<evidence type="ECO:0000313" key="2">
    <source>
        <dbReference type="EMBL" id="CAF1508906.1"/>
    </source>
</evidence>
<reference evidence="2" key="1">
    <citation type="submission" date="2021-02" db="EMBL/GenBank/DDBJ databases">
        <authorList>
            <person name="Nowell W R."/>
        </authorList>
    </citation>
    <scope>NUCLEOTIDE SEQUENCE</scope>
</reference>
<keyword evidence="5" id="KW-1185">Reference proteome</keyword>
<sequence>GAAATTACSSVCTPCTSSTSGLLMSLTQANASAWTGTPGSYSTIGGYANYTYSWVAPGSTATIKFAFYTASSDDYWNLDTASVKDTANKEQLVNGDFNYNNSTGWKFTCRTDCSSVQRFGVLGSPNLWLGCTGTGTGTGTGVQYQYASQTFLTVPCMTYRVSYQIALYNHSGSTANAYIYIN</sequence>
<dbReference type="EMBL" id="CAJOBA010043184">
    <property type="protein sequence ID" value="CAF4145448.1"/>
    <property type="molecule type" value="Genomic_DNA"/>
</dbReference>
<dbReference type="EMBL" id="CAJNOK010021563">
    <property type="protein sequence ID" value="CAF1334138.1"/>
    <property type="molecule type" value="Genomic_DNA"/>
</dbReference>
<organism evidence="2 5">
    <name type="scientific">Didymodactylos carnosus</name>
    <dbReference type="NCBI Taxonomy" id="1234261"/>
    <lineage>
        <taxon>Eukaryota</taxon>
        <taxon>Metazoa</taxon>
        <taxon>Spiralia</taxon>
        <taxon>Gnathifera</taxon>
        <taxon>Rotifera</taxon>
        <taxon>Eurotatoria</taxon>
        <taxon>Bdelloidea</taxon>
        <taxon>Philodinida</taxon>
        <taxon>Philodinidae</taxon>
        <taxon>Didymodactylos</taxon>
    </lineage>
</organism>
<dbReference type="Proteomes" id="UP000677228">
    <property type="component" value="Unassembled WGS sequence"/>
</dbReference>
<evidence type="ECO:0000313" key="3">
    <source>
        <dbReference type="EMBL" id="CAF4145448.1"/>
    </source>
</evidence>
<dbReference type="Proteomes" id="UP000681722">
    <property type="component" value="Unassembled WGS sequence"/>
</dbReference>
<evidence type="ECO:0000313" key="1">
    <source>
        <dbReference type="EMBL" id="CAF1334138.1"/>
    </source>
</evidence>
<dbReference type="Gene3D" id="2.60.120.260">
    <property type="entry name" value="Galactose-binding domain-like"/>
    <property type="match status" value="1"/>
</dbReference>
<name>A0A815TQB8_9BILA</name>
<accession>A0A815TQB8</accession>
<evidence type="ECO:0000313" key="5">
    <source>
        <dbReference type="Proteomes" id="UP000663829"/>
    </source>
</evidence>
<dbReference type="EMBL" id="CAJNOQ010022997">
    <property type="protein sequence ID" value="CAF1508906.1"/>
    <property type="molecule type" value="Genomic_DNA"/>
</dbReference>
<dbReference type="OrthoDB" id="10015985at2759"/>
<proteinExistence type="predicted"/>
<dbReference type="EMBL" id="CAJOBC010088531">
    <property type="protein sequence ID" value="CAF4369862.1"/>
    <property type="molecule type" value="Genomic_DNA"/>
</dbReference>
<protein>
    <submittedName>
        <fullName evidence="2">Uncharacterized protein</fullName>
    </submittedName>
</protein>
<comment type="caution">
    <text evidence="2">The sequence shown here is derived from an EMBL/GenBank/DDBJ whole genome shotgun (WGS) entry which is preliminary data.</text>
</comment>
<gene>
    <name evidence="2" type="ORF">GPM918_LOCUS37022</name>
    <name evidence="1" type="ORF">OVA965_LOCUS30028</name>
    <name evidence="4" type="ORF">SRO942_LOCUS37780</name>
    <name evidence="3" type="ORF">TMI583_LOCUS30822</name>
</gene>
<evidence type="ECO:0000313" key="4">
    <source>
        <dbReference type="EMBL" id="CAF4369862.1"/>
    </source>
</evidence>
<dbReference type="Proteomes" id="UP000682733">
    <property type="component" value="Unassembled WGS sequence"/>
</dbReference>
<feature type="non-terminal residue" evidence="2">
    <location>
        <position position="1"/>
    </location>
</feature>